<comment type="caution">
    <text evidence="1">The sequence shown here is derived from an EMBL/GenBank/DDBJ whole genome shotgun (WGS) entry which is preliminary data.</text>
</comment>
<accession>A0A951P8F1</accession>
<name>A0A951P8F1_9CYAN</name>
<organism evidence="1 2">
    <name type="scientific">Pegethrix bostrychoides GSE-TBD4-15B</name>
    <dbReference type="NCBI Taxonomy" id="2839662"/>
    <lineage>
        <taxon>Bacteria</taxon>
        <taxon>Bacillati</taxon>
        <taxon>Cyanobacteriota</taxon>
        <taxon>Cyanophyceae</taxon>
        <taxon>Oculatellales</taxon>
        <taxon>Oculatellaceae</taxon>
        <taxon>Pegethrix</taxon>
    </lineage>
</organism>
<evidence type="ECO:0000313" key="2">
    <source>
        <dbReference type="Proteomes" id="UP000707356"/>
    </source>
</evidence>
<reference evidence="1" key="1">
    <citation type="submission" date="2021-05" db="EMBL/GenBank/DDBJ databases">
        <authorList>
            <person name="Pietrasiak N."/>
            <person name="Ward R."/>
            <person name="Stajich J.E."/>
            <person name="Kurbessoian T."/>
        </authorList>
    </citation>
    <scope>NUCLEOTIDE SEQUENCE</scope>
    <source>
        <strain evidence="1">GSE-TBD4-15B</strain>
    </source>
</reference>
<dbReference type="AlphaFoldDB" id="A0A951P8F1"/>
<protein>
    <submittedName>
        <fullName evidence="1">Uncharacterized protein</fullName>
    </submittedName>
</protein>
<sequence>MAKLGENNQTLQIEALSQIQQALSDLSLTLPKLEDHLSPSEKIELCVSDVRKTVDAINALKRYVDSALSSEGRTSLEDSNLGKYSLGKNLIKRLEQYCDITTCEKLSEIDFFDLFKGTAPLTTWEAGQVNKFLVSRGYASLATKLDNNDRANFENSYIKPEDAIPKAIDSFKSPKRLSLKSLIYAEINTYGRLISCSAKELKLIPGISDGLIKGINKHLDTLKLQLKQD</sequence>
<gene>
    <name evidence="1" type="ORF">KME07_04445</name>
</gene>
<proteinExistence type="predicted"/>
<dbReference type="Proteomes" id="UP000707356">
    <property type="component" value="Unassembled WGS sequence"/>
</dbReference>
<reference evidence="1" key="2">
    <citation type="journal article" date="2022" name="Microbiol. Resour. Announc.">
        <title>Metagenome Sequencing to Explore Phylogenomics of Terrestrial Cyanobacteria.</title>
        <authorList>
            <person name="Ward R.D."/>
            <person name="Stajich J.E."/>
            <person name="Johansen J.R."/>
            <person name="Huntemann M."/>
            <person name="Clum A."/>
            <person name="Foster B."/>
            <person name="Foster B."/>
            <person name="Roux S."/>
            <person name="Palaniappan K."/>
            <person name="Varghese N."/>
            <person name="Mukherjee S."/>
            <person name="Reddy T.B.K."/>
            <person name="Daum C."/>
            <person name="Copeland A."/>
            <person name="Chen I.A."/>
            <person name="Ivanova N.N."/>
            <person name="Kyrpides N.C."/>
            <person name="Shapiro N."/>
            <person name="Eloe-Fadrosh E.A."/>
            <person name="Pietrasiak N."/>
        </authorList>
    </citation>
    <scope>NUCLEOTIDE SEQUENCE</scope>
    <source>
        <strain evidence="1">GSE-TBD4-15B</strain>
    </source>
</reference>
<evidence type="ECO:0000313" key="1">
    <source>
        <dbReference type="EMBL" id="MBW4464674.1"/>
    </source>
</evidence>
<dbReference type="EMBL" id="JAHHHV010000018">
    <property type="protein sequence ID" value="MBW4464674.1"/>
    <property type="molecule type" value="Genomic_DNA"/>
</dbReference>